<protein>
    <submittedName>
        <fullName evidence="3">Response regulator</fullName>
    </submittedName>
</protein>
<evidence type="ECO:0000256" key="1">
    <source>
        <dbReference type="PROSITE-ProRule" id="PRU00169"/>
    </source>
</evidence>
<evidence type="ECO:0000313" key="3">
    <source>
        <dbReference type="EMBL" id="MEN9062033.1"/>
    </source>
</evidence>
<dbReference type="InterPro" id="IPR011006">
    <property type="entry name" value="CheY-like_superfamily"/>
</dbReference>
<dbReference type="SMART" id="SM00448">
    <property type="entry name" value="REC"/>
    <property type="match status" value="1"/>
</dbReference>
<evidence type="ECO:0000313" key="4">
    <source>
        <dbReference type="Proteomes" id="UP001428774"/>
    </source>
</evidence>
<feature type="modified residue" description="4-aspartylphosphate" evidence="1">
    <location>
        <position position="58"/>
    </location>
</feature>
<comment type="caution">
    <text evidence="3">The sequence shown here is derived from an EMBL/GenBank/DDBJ whole genome shotgun (WGS) entry which is preliminary data.</text>
</comment>
<dbReference type="SUPFAM" id="SSF52172">
    <property type="entry name" value="CheY-like"/>
    <property type="match status" value="1"/>
</dbReference>
<sequence length="132" mass="14612">MIDTLMIVDDNALDQKLYARIIARSGLVGQVHSFVMAEDALTFLAAPTCPVIDAVLLDINMPRMNGFEFLDAATMRFGSGFARAAVIMLTTSMSEHDQQRAAGYEVVRDYINKPLRPEHLERIDALLQGRAA</sequence>
<dbReference type="Proteomes" id="UP001428774">
    <property type="component" value="Unassembled WGS sequence"/>
</dbReference>
<dbReference type="Gene3D" id="3.40.50.2300">
    <property type="match status" value="1"/>
</dbReference>
<name>A0AAW9STA9_9RHOB</name>
<dbReference type="RefSeq" id="WP_347167050.1">
    <property type="nucleotide sequence ID" value="NZ_JBDNCH010000002.1"/>
</dbReference>
<organism evidence="3 4">
    <name type="scientific">Ponticoccus litoralis</name>
    <dbReference type="NCBI Taxonomy" id="422297"/>
    <lineage>
        <taxon>Bacteria</taxon>
        <taxon>Pseudomonadati</taxon>
        <taxon>Pseudomonadota</taxon>
        <taxon>Alphaproteobacteria</taxon>
        <taxon>Rhodobacterales</taxon>
        <taxon>Roseobacteraceae</taxon>
        <taxon>Ponticoccus</taxon>
    </lineage>
</organism>
<gene>
    <name evidence="3" type="ORF">ABFB10_14560</name>
</gene>
<proteinExistence type="predicted"/>
<dbReference type="PROSITE" id="PS50110">
    <property type="entry name" value="RESPONSE_REGULATORY"/>
    <property type="match status" value="1"/>
</dbReference>
<dbReference type="GO" id="GO:0000160">
    <property type="term" value="P:phosphorelay signal transduction system"/>
    <property type="evidence" value="ECO:0007669"/>
    <property type="project" value="InterPro"/>
</dbReference>
<dbReference type="Pfam" id="PF00072">
    <property type="entry name" value="Response_reg"/>
    <property type="match status" value="1"/>
</dbReference>
<evidence type="ECO:0000259" key="2">
    <source>
        <dbReference type="PROSITE" id="PS50110"/>
    </source>
</evidence>
<dbReference type="InterPro" id="IPR001789">
    <property type="entry name" value="Sig_transdc_resp-reg_receiver"/>
</dbReference>
<feature type="domain" description="Response regulatory" evidence="2">
    <location>
        <begin position="4"/>
        <end position="128"/>
    </location>
</feature>
<dbReference type="PANTHER" id="PTHR44520">
    <property type="entry name" value="RESPONSE REGULATOR RCP1-RELATED"/>
    <property type="match status" value="1"/>
</dbReference>
<dbReference type="PANTHER" id="PTHR44520:SF2">
    <property type="entry name" value="RESPONSE REGULATOR RCP1"/>
    <property type="match status" value="1"/>
</dbReference>
<accession>A0AAW9STA9</accession>
<keyword evidence="1" id="KW-0597">Phosphoprotein</keyword>
<dbReference type="AlphaFoldDB" id="A0AAW9STA9"/>
<dbReference type="InterPro" id="IPR052893">
    <property type="entry name" value="TCS_response_regulator"/>
</dbReference>
<dbReference type="EMBL" id="JBDNCH010000002">
    <property type="protein sequence ID" value="MEN9062033.1"/>
    <property type="molecule type" value="Genomic_DNA"/>
</dbReference>
<reference evidence="3 4" key="1">
    <citation type="submission" date="2024-05" db="EMBL/GenBank/DDBJ databases">
        <title>Genome sequence of Ponticoccus litoralis KCCM 90028.</title>
        <authorList>
            <person name="Kim J.M."/>
            <person name="Lee J.K."/>
            <person name="Choi B.J."/>
            <person name="Bayburt H."/>
            <person name="Baek J.H."/>
            <person name="Jeon C.O."/>
        </authorList>
    </citation>
    <scope>NUCLEOTIDE SEQUENCE [LARGE SCALE GENOMIC DNA]</scope>
    <source>
        <strain evidence="3 4">KCCM 90028</strain>
    </source>
</reference>
<keyword evidence="4" id="KW-1185">Reference proteome</keyword>